<organism evidence="2 3">
    <name type="scientific">Polaribacter filamentus</name>
    <dbReference type="NCBI Taxonomy" id="53483"/>
    <lineage>
        <taxon>Bacteria</taxon>
        <taxon>Pseudomonadati</taxon>
        <taxon>Bacteroidota</taxon>
        <taxon>Flavobacteriia</taxon>
        <taxon>Flavobacteriales</taxon>
        <taxon>Flavobacteriaceae</taxon>
    </lineage>
</organism>
<gene>
    <name evidence="2" type="ORF">BST83_06075</name>
</gene>
<keyword evidence="1" id="KW-0812">Transmembrane</keyword>
<dbReference type="Proteomes" id="UP000239522">
    <property type="component" value="Unassembled WGS sequence"/>
</dbReference>
<dbReference type="EMBL" id="MQUA01000013">
    <property type="protein sequence ID" value="PQB06770.1"/>
    <property type="molecule type" value="Genomic_DNA"/>
</dbReference>
<comment type="caution">
    <text evidence="2">The sequence shown here is derived from an EMBL/GenBank/DDBJ whole genome shotgun (WGS) entry which is preliminary data.</text>
</comment>
<proteinExistence type="predicted"/>
<name>A0A2S7KVY0_9FLAO</name>
<reference evidence="2 3" key="1">
    <citation type="submission" date="2016-11" db="EMBL/GenBank/DDBJ databases">
        <title>Trade-off between light-utilization and light-protection in marine flavobacteria.</title>
        <authorList>
            <person name="Kumagai Y."/>
        </authorList>
    </citation>
    <scope>NUCLEOTIDE SEQUENCE [LARGE SCALE GENOMIC DNA]</scope>
    <source>
        <strain evidence="2 3">ATCC 700397</strain>
    </source>
</reference>
<keyword evidence="1" id="KW-1133">Transmembrane helix</keyword>
<accession>A0A2S7KVY0</accession>
<feature type="transmembrane region" description="Helical" evidence="1">
    <location>
        <begin position="41"/>
        <end position="59"/>
    </location>
</feature>
<protein>
    <submittedName>
        <fullName evidence="2">Uncharacterized protein</fullName>
    </submittedName>
</protein>
<keyword evidence="3" id="KW-1185">Reference proteome</keyword>
<sequence length="66" mass="7605">MFNSTNSYSKYLVAFVAFAFTLIKGVDFIELKLGIEINYHPYFLLVLIITFFLVLSLLGKIKKPQI</sequence>
<keyword evidence="1" id="KW-0472">Membrane</keyword>
<evidence type="ECO:0000256" key="1">
    <source>
        <dbReference type="SAM" id="Phobius"/>
    </source>
</evidence>
<dbReference type="AlphaFoldDB" id="A0A2S7KVY0"/>
<evidence type="ECO:0000313" key="2">
    <source>
        <dbReference type="EMBL" id="PQB06770.1"/>
    </source>
</evidence>
<evidence type="ECO:0000313" key="3">
    <source>
        <dbReference type="Proteomes" id="UP000239522"/>
    </source>
</evidence>